<evidence type="ECO:0000313" key="4">
    <source>
        <dbReference type="Proteomes" id="UP001244341"/>
    </source>
</evidence>
<feature type="region of interest" description="Disordered" evidence="1">
    <location>
        <begin position="35"/>
        <end position="70"/>
    </location>
</feature>
<feature type="compositionally biased region" description="Basic and acidic residues" evidence="1">
    <location>
        <begin position="47"/>
        <end position="61"/>
    </location>
</feature>
<dbReference type="SUPFAM" id="SSF53474">
    <property type="entry name" value="alpha/beta-Hydrolases"/>
    <property type="match status" value="1"/>
</dbReference>
<dbReference type="Gene3D" id="3.40.50.1820">
    <property type="entry name" value="alpha/beta hydrolase"/>
    <property type="match status" value="1"/>
</dbReference>
<feature type="compositionally biased region" description="Low complexity" evidence="1">
    <location>
        <begin position="156"/>
        <end position="167"/>
    </location>
</feature>
<evidence type="ECO:0000256" key="1">
    <source>
        <dbReference type="SAM" id="MobiDB-lite"/>
    </source>
</evidence>
<sequence>MAPAARSSLALLLRQPCWGKRLAAAQAYSATHSFQTSGYQQQSDPAGRTHEQPLQQERREQQQAQQQAQQQQQQQQQVSTMQKQALSWQELHRAAQIAAWSGLCYVMPDELQARIQQQHAQLTLVAHGRNAFTGWFIVDGVVPHAHFCSTVRQRTAAGSRSSSNGGISDDDDDADACAVPGGRRERFIFMRGVQWSAQDVDSTKLSQALMRLWPAHFPRIQPKTRNAATSSAAATPGSSSSSNGKGTAGTAAVAAGAVPLVAHDGVAELAESMFDQLRPYFDQADDVDMPICFAGHSLGGSLAMLTMVQYQLQSRRRHSSSPSCYTFGSPPVLAHEQGGGGHRVLQALRLPSDCVKNFVLENDPVPRALLSVDPTFELLSSWGAVQGLLQLRQLLAGQGSPLSPGRFLFESVGQVHLIKWTPEGGSEVVPLDSHEIETELSFLAPKPVGVSMSKPKSQQPGELLSESYCSHLPDSSRQHCHNYFVSQGGEKFTAAADWRHYNHASYDCSGIDADCLNADLQSNAAGTVCRPLQEGTACGDKQRCMSGVCGGASSTDASTSSSKAPLPGKPTTPKPDADSAAADGPKSSTLMPAGPNTTWPTAIASVWPANTGVRIPEQFLATSHEWKRITDYTGPTFEAWAGIFKKLGPSPIIRIGGASQDAMTEVPGPETWVSLEKLQRATNCRFIIGLPLWQKNAAEMGRHIIDQAQKHLGDSLMGFELGNEPEFWPTGLGGYDEKGQWQSGFEAYAAYFHRVATALNPCSDGKPILSGPGWGNVNTQDPSWFAKVLGAGKCYLWEANTHYYPYINNETVTAPELLSQWLQDFALDKFKAYVGIAKKAGLPVRISETNSMYGGGRVGLSDTMVGAFWTIDALFAFANAGALSFHLHWGNGGQPNGDNPPSVGVQTNFILKAGQDPWPYPSVHAPWYGYLFWTLASAGGYGKAADTSFVAANVERWDKCAANIKVYALKSDGGDVRIALINKDVDKPCNVDVRVDSKFCSNKASLSRMLPGRLGIFSKGGITWHGQTYENSGFTGKLQNAVEQVAVRPQLFAGKPCSYNIGLPAASAALLVVSPDEALTE</sequence>
<accession>A0ABY8TXZ3</accession>
<feature type="domain" description="Fungal lipase-type" evidence="2">
    <location>
        <begin position="262"/>
        <end position="368"/>
    </location>
</feature>
<feature type="region of interest" description="Disordered" evidence="1">
    <location>
        <begin position="153"/>
        <end position="174"/>
    </location>
</feature>
<feature type="region of interest" description="Disordered" evidence="1">
    <location>
        <begin position="555"/>
        <end position="597"/>
    </location>
</feature>
<protein>
    <recommendedName>
        <fullName evidence="2">Fungal lipase-type domain-containing protein</fullName>
    </recommendedName>
</protein>
<feature type="compositionally biased region" description="Low complexity" evidence="1">
    <location>
        <begin position="227"/>
        <end position="248"/>
    </location>
</feature>
<feature type="compositionally biased region" description="Polar residues" evidence="1">
    <location>
        <begin position="35"/>
        <end position="44"/>
    </location>
</feature>
<dbReference type="Gene3D" id="3.20.20.80">
    <property type="entry name" value="Glycosidases"/>
    <property type="match status" value="1"/>
</dbReference>
<dbReference type="InterPro" id="IPR002921">
    <property type="entry name" value="Fungal_lipase-type"/>
</dbReference>
<dbReference type="Gene3D" id="2.60.40.1180">
    <property type="entry name" value="Golgi alpha-mannosidase II"/>
    <property type="match status" value="1"/>
</dbReference>
<dbReference type="PANTHER" id="PTHR36183">
    <property type="entry name" value="BETA-GLUCURONIDASE"/>
    <property type="match status" value="1"/>
</dbReference>
<dbReference type="InterPro" id="IPR029058">
    <property type="entry name" value="AB_hydrolase_fold"/>
</dbReference>
<dbReference type="Proteomes" id="UP001244341">
    <property type="component" value="Chromosome 4b"/>
</dbReference>
<feature type="region of interest" description="Disordered" evidence="1">
    <location>
        <begin position="224"/>
        <end position="248"/>
    </location>
</feature>
<dbReference type="InterPro" id="IPR013780">
    <property type="entry name" value="Glyco_hydro_b"/>
</dbReference>
<dbReference type="Pfam" id="PF01764">
    <property type="entry name" value="Lipase_3"/>
    <property type="match status" value="1"/>
</dbReference>
<reference evidence="3 4" key="1">
    <citation type="submission" date="2023-05" db="EMBL/GenBank/DDBJ databases">
        <title>A 100% complete, gapless, phased diploid assembly of the Scenedesmus obliquus UTEX 3031 genome.</title>
        <authorList>
            <person name="Biondi T.C."/>
            <person name="Hanschen E.R."/>
            <person name="Kwon T."/>
            <person name="Eng W."/>
            <person name="Kruse C.P.S."/>
            <person name="Koehler S.I."/>
            <person name="Kunde Y."/>
            <person name="Gleasner C.D."/>
            <person name="You Mak K.T."/>
            <person name="Polle J."/>
            <person name="Hovde B.T."/>
            <person name="Starkenburg S.R."/>
        </authorList>
    </citation>
    <scope>NUCLEOTIDE SEQUENCE [LARGE SCALE GENOMIC DNA]</scope>
    <source>
        <strain evidence="3 4">DOE0152z</strain>
    </source>
</reference>
<dbReference type="InterPro" id="IPR017853">
    <property type="entry name" value="GH"/>
</dbReference>
<organism evidence="3 4">
    <name type="scientific">Tetradesmus obliquus</name>
    <name type="common">Green alga</name>
    <name type="synonym">Acutodesmus obliquus</name>
    <dbReference type="NCBI Taxonomy" id="3088"/>
    <lineage>
        <taxon>Eukaryota</taxon>
        <taxon>Viridiplantae</taxon>
        <taxon>Chlorophyta</taxon>
        <taxon>core chlorophytes</taxon>
        <taxon>Chlorophyceae</taxon>
        <taxon>CS clade</taxon>
        <taxon>Sphaeropleales</taxon>
        <taxon>Scenedesmaceae</taxon>
        <taxon>Tetradesmus</taxon>
    </lineage>
</organism>
<dbReference type="EMBL" id="CP126211">
    <property type="protein sequence ID" value="WIA13253.1"/>
    <property type="molecule type" value="Genomic_DNA"/>
</dbReference>
<evidence type="ECO:0000259" key="2">
    <source>
        <dbReference type="Pfam" id="PF01764"/>
    </source>
</evidence>
<name>A0ABY8TXZ3_TETOB</name>
<dbReference type="InterPro" id="IPR052974">
    <property type="entry name" value="GH79_Enzymes"/>
</dbReference>
<evidence type="ECO:0000313" key="3">
    <source>
        <dbReference type="EMBL" id="WIA13253.1"/>
    </source>
</evidence>
<feature type="compositionally biased region" description="Polar residues" evidence="1">
    <location>
        <begin position="586"/>
        <end position="597"/>
    </location>
</feature>
<dbReference type="SUPFAM" id="SSF51445">
    <property type="entry name" value="(Trans)glycosidases"/>
    <property type="match status" value="1"/>
</dbReference>
<proteinExistence type="predicted"/>
<gene>
    <name evidence="3" type="ORF">OEZ85_006841</name>
</gene>
<keyword evidence="4" id="KW-1185">Reference proteome</keyword>
<dbReference type="PANTHER" id="PTHR36183:SF2">
    <property type="entry name" value="BETA-GLUCURONIDASE C-TERMINAL DOMAIN-CONTAINING PROTEIN"/>
    <property type="match status" value="1"/>
</dbReference>